<dbReference type="PANTHER" id="PTHR35339">
    <property type="entry name" value="LINALOOL DEHYDRATASE_ISOMERASE DOMAIN-CONTAINING PROTEIN"/>
    <property type="match status" value="1"/>
</dbReference>
<reference evidence="3" key="1">
    <citation type="submission" date="2020-11" db="EMBL/GenBank/DDBJ databases">
        <title>Sequencing the genomes of 1000 actinobacteria strains.</title>
        <authorList>
            <person name="Klenk H.-P."/>
        </authorList>
    </citation>
    <scope>NUCLEOTIDE SEQUENCE</scope>
    <source>
        <strain evidence="3">DSM 45356</strain>
    </source>
</reference>
<dbReference type="PANTHER" id="PTHR35339:SF4">
    <property type="entry name" value="LINALOOL DEHYDRATASE_ISOMERASE DOMAIN-CONTAINING PROTEIN"/>
    <property type="match status" value="1"/>
</dbReference>
<dbReference type="InterPro" id="IPR016624">
    <property type="entry name" value="UCP014753"/>
</dbReference>
<dbReference type="RefSeq" id="WP_197001161.1">
    <property type="nucleotide sequence ID" value="NZ_BONS01000032.1"/>
</dbReference>
<name>A0A8J7KFK1_9ACTN</name>
<sequence>MSLQLPPEDRARSPHTGWTRAHWAAVADHWLLAVRPFARPVPDGGTAPQDAGPPGSGAGAGTELGGHGARPETDAGLPESAPGSDTRLLQPSGGWTGLPPGTGLIDLPGRASVAGRFSDGLEGFARSFVLAACRIATGDDPHDHAGFYARLFAGVDTWPRGIGLGDQRPPGHPGRQPLVEAAIVAYGLHLCRRQVWNRLSADVQHKVARWLTHHAVLTPSRSNWYLFPAAIEAFLTSVGRPTRDPRIAAGVATLERWYVGDGWYTDGDGRNFDHYNSFVIHPLLGMWYELCGTEADRTRWRERLGTFTAGYAATFGADGSPMFQGRSLTYRTAVLAALWVAEREGVSALPSGATRALASGTLRQFAHLSTPLPLGWHGADRAIVQPYSGPGSAYYAGFGFLGLTLPPGHPVWTAVERPRPERTVTLPFGWLVHSGQGVARLANHGSDHVRLRIPGGSPQFPVPPAPGTDADDPLYAKFAYSSHTAPGTGPAWAEAIDNHIALVDADGRASRRGPIRGHLVRDGLVASWHIPRRDGRPAVTGARIVTAVVADGPVEVRLHLVDAPPGLIREGGHALAGASMPRLDIVDAQPPDEGRPAGWARLPSGVHSGAPGTFGQAVAAGSRGQGAGGLSAGVVGVCGWRWASFARYEGGNPLGRHSAVTFLAAHHPGGRAVYGALHLLGFGDDLRDVADEVSVEVEGSAVTVRWPDGRKDRVDLAALF</sequence>
<evidence type="ECO:0000256" key="1">
    <source>
        <dbReference type="SAM" id="MobiDB-lite"/>
    </source>
</evidence>
<comment type="caution">
    <text evidence="3">The sequence shown here is derived from an EMBL/GenBank/DDBJ whole genome shotgun (WGS) entry which is preliminary data.</text>
</comment>
<evidence type="ECO:0000259" key="2">
    <source>
        <dbReference type="Pfam" id="PF10022"/>
    </source>
</evidence>
<evidence type="ECO:0000313" key="3">
    <source>
        <dbReference type="EMBL" id="MBG6133849.1"/>
    </source>
</evidence>
<dbReference type="EMBL" id="JADOUF010000001">
    <property type="protein sequence ID" value="MBG6133849.1"/>
    <property type="molecule type" value="Genomic_DNA"/>
</dbReference>
<organism evidence="3 4">
    <name type="scientific">Longispora fulva</name>
    <dbReference type="NCBI Taxonomy" id="619741"/>
    <lineage>
        <taxon>Bacteria</taxon>
        <taxon>Bacillati</taxon>
        <taxon>Actinomycetota</taxon>
        <taxon>Actinomycetes</taxon>
        <taxon>Micromonosporales</taxon>
        <taxon>Micromonosporaceae</taxon>
        <taxon>Longispora</taxon>
    </lineage>
</organism>
<keyword evidence="4" id="KW-1185">Reference proteome</keyword>
<dbReference type="AlphaFoldDB" id="A0A8J7KFK1"/>
<proteinExistence type="predicted"/>
<dbReference type="Proteomes" id="UP000622552">
    <property type="component" value="Unassembled WGS sequence"/>
</dbReference>
<evidence type="ECO:0000313" key="4">
    <source>
        <dbReference type="Proteomes" id="UP000622552"/>
    </source>
</evidence>
<feature type="domain" description="DUF2264" evidence="2">
    <location>
        <begin position="100"/>
        <end position="418"/>
    </location>
</feature>
<dbReference type="Pfam" id="PF10022">
    <property type="entry name" value="DUF2264"/>
    <property type="match status" value="1"/>
</dbReference>
<feature type="compositionally biased region" description="Gly residues" evidence="1">
    <location>
        <begin position="54"/>
        <end position="68"/>
    </location>
</feature>
<protein>
    <recommendedName>
        <fullName evidence="2">DUF2264 domain-containing protein</fullName>
    </recommendedName>
</protein>
<accession>A0A8J7KFK1</accession>
<dbReference type="InterPro" id="IPR049349">
    <property type="entry name" value="DUF2264_N"/>
</dbReference>
<gene>
    <name evidence="3" type="ORF">IW245_000043</name>
</gene>
<feature type="region of interest" description="Disordered" evidence="1">
    <location>
        <begin position="41"/>
        <end position="101"/>
    </location>
</feature>